<organism evidence="1 2">
    <name type="scientific">Kouleothrix aurantiaca</name>
    <dbReference type="NCBI Taxonomy" id="186479"/>
    <lineage>
        <taxon>Bacteria</taxon>
        <taxon>Bacillati</taxon>
        <taxon>Chloroflexota</taxon>
        <taxon>Chloroflexia</taxon>
        <taxon>Chloroflexales</taxon>
        <taxon>Roseiflexineae</taxon>
        <taxon>Roseiflexaceae</taxon>
        <taxon>Kouleothrix</taxon>
    </lineage>
</organism>
<dbReference type="EMBL" id="LJCR01000252">
    <property type="protein sequence ID" value="KPV53459.1"/>
    <property type="molecule type" value="Genomic_DNA"/>
</dbReference>
<protein>
    <recommendedName>
        <fullName evidence="3">Bacterial Ig-like domain-containing protein</fullName>
    </recommendedName>
</protein>
<keyword evidence="2" id="KW-1185">Reference proteome</keyword>
<evidence type="ECO:0000313" key="2">
    <source>
        <dbReference type="Proteomes" id="UP000050509"/>
    </source>
</evidence>
<evidence type="ECO:0008006" key="3">
    <source>
        <dbReference type="Google" id="ProtNLM"/>
    </source>
</evidence>
<accession>A0A0P9D334</accession>
<dbReference type="InterPro" id="IPR013783">
    <property type="entry name" value="Ig-like_fold"/>
</dbReference>
<reference evidence="1 2" key="1">
    <citation type="submission" date="2015-09" db="EMBL/GenBank/DDBJ databases">
        <title>Draft genome sequence of Kouleothrix aurantiaca JCM 19913.</title>
        <authorList>
            <person name="Hemp J."/>
        </authorList>
    </citation>
    <scope>NUCLEOTIDE SEQUENCE [LARGE SCALE GENOMIC DNA]</scope>
    <source>
        <strain evidence="1 2">COM-B</strain>
    </source>
</reference>
<gene>
    <name evidence="1" type="ORF">SE17_09525</name>
</gene>
<dbReference type="Gene3D" id="2.60.40.10">
    <property type="entry name" value="Immunoglobulins"/>
    <property type="match status" value="1"/>
</dbReference>
<dbReference type="AlphaFoldDB" id="A0A0P9D334"/>
<comment type="caution">
    <text evidence="1">The sequence shown here is derived from an EMBL/GenBank/DDBJ whole genome shotgun (WGS) entry which is preliminary data.</text>
</comment>
<evidence type="ECO:0000313" key="1">
    <source>
        <dbReference type="EMBL" id="KPV53459.1"/>
    </source>
</evidence>
<name>A0A0P9D334_9CHLR</name>
<sequence length="82" mass="9203">MRRDRAIFHQRGVDHIRWSWDGASWQDAPGALLDTGRLVNGGYTLRYQAVDGAGNTGPQQSVAFSVNTNLQISRLYLPMTNR</sequence>
<dbReference type="Proteomes" id="UP000050509">
    <property type="component" value="Unassembled WGS sequence"/>
</dbReference>
<proteinExistence type="predicted"/>